<comment type="pathway">
    <text evidence="2">Metabolic intermediate biosynthesis; 1-deoxy-D-xylulose 5-phosphate biosynthesis; 1-deoxy-D-xylulose 5-phosphate from D-glyceraldehyde 3-phosphate and pyruvate: step 1/1.</text>
</comment>
<dbReference type="AlphaFoldDB" id="A0A1F8F9Y9"/>
<evidence type="ECO:0000256" key="6">
    <source>
        <dbReference type="ARBA" id="ARBA00022679"/>
    </source>
</evidence>
<dbReference type="GO" id="GO:0008661">
    <property type="term" value="F:1-deoxy-D-xylulose-5-phosphate synthase activity"/>
    <property type="evidence" value="ECO:0007669"/>
    <property type="project" value="UniProtKB-EC"/>
</dbReference>
<name>A0A1F8F9Y9_9BACT</name>
<dbReference type="EC" id="2.2.1.7" evidence="5"/>
<evidence type="ECO:0000313" key="13">
    <source>
        <dbReference type="EMBL" id="OGN10001.1"/>
    </source>
</evidence>
<dbReference type="Gene3D" id="3.40.50.920">
    <property type="match status" value="1"/>
</dbReference>
<comment type="cofactor">
    <cofactor evidence="1">
        <name>Mg(2+)</name>
        <dbReference type="ChEBI" id="CHEBI:18420"/>
    </cofactor>
</comment>
<dbReference type="GO" id="GO:0016114">
    <property type="term" value="P:terpenoid biosynthetic process"/>
    <property type="evidence" value="ECO:0007669"/>
    <property type="project" value="InterPro"/>
</dbReference>
<dbReference type="InterPro" id="IPR029061">
    <property type="entry name" value="THDP-binding"/>
</dbReference>
<dbReference type="GO" id="GO:0019288">
    <property type="term" value="P:isopentenyl diphosphate biosynthetic process, methylerythritol 4-phosphate pathway"/>
    <property type="evidence" value="ECO:0007669"/>
    <property type="project" value="TreeGrafter"/>
</dbReference>
<dbReference type="InterPro" id="IPR033248">
    <property type="entry name" value="Transketolase_C"/>
</dbReference>
<keyword evidence="7" id="KW-0479">Metal-binding</keyword>
<comment type="subunit">
    <text evidence="4">Homodimer.</text>
</comment>
<gene>
    <name evidence="13" type="ORF">A3C61_00390</name>
</gene>
<dbReference type="PANTHER" id="PTHR43322:SF5">
    <property type="entry name" value="1-DEOXY-D-XYLULOSE-5-PHOSPHATE SYNTHASE, CHLOROPLASTIC"/>
    <property type="match status" value="1"/>
</dbReference>
<evidence type="ECO:0000313" key="14">
    <source>
        <dbReference type="Proteomes" id="UP000178908"/>
    </source>
</evidence>
<comment type="similarity">
    <text evidence="3">Belongs to the transketolase family. DXPS subfamily.</text>
</comment>
<dbReference type="SUPFAM" id="SSF52518">
    <property type="entry name" value="Thiamin diphosphate-binding fold (THDP-binding)"/>
    <property type="match status" value="1"/>
</dbReference>
<dbReference type="CDD" id="cd07033">
    <property type="entry name" value="TPP_PYR_DXS_TK_like"/>
    <property type="match status" value="1"/>
</dbReference>
<feature type="domain" description="Transketolase-like pyrimidine-binding" evidence="12">
    <location>
        <begin position="6"/>
        <end position="170"/>
    </location>
</feature>
<dbReference type="SUPFAM" id="SSF52922">
    <property type="entry name" value="TK C-terminal domain-like"/>
    <property type="match status" value="1"/>
</dbReference>
<dbReference type="GO" id="GO:0009228">
    <property type="term" value="P:thiamine biosynthetic process"/>
    <property type="evidence" value="ECO:0007669"/>
    <property type="project" value="UniProtKB-KW"/>
</dbReference>
<dbReference type="Gene3D" id="3.40.50.970">
    <property type="match status" value="1"/>
</dbReference>
<reference evidence="13 14" key="1">
    <citation type="journal article" date="2016" name="Nat. Commun.">
        <title>Thousands of microbial genomes shed light on interconnected biogeochemical processes in an aquifer system.</title>
        <authorList>
            <person name="Anantharaman K."/>
            <person name="Brown C.T."/>
            <person name="Hug L.A."/>
            <person name="Sharon I."/>
            <person name="Castelle C.J."/>
            <person name="Probst A.J."/>
            <person name="Thomas B.C."/>
            <person name="Singh A."/>
            <person name="Wilkins M.J."/>
            <person name="Karaoz U."/>
            <person name="Brodie E.L."/>
            <person name="Williams K.H."/>
            <person name="Hubbard S.S."/>
            <person name="Banfield J.F."/>
        </authorList>
    </citation>
    <scope>NUCLEOTIDE SEQUENCE [LARGE SCALE GENOMIC DNA]</scope>
</reference>
<dbReference type="EMBL" id="MGJO01000006">
    <property type="protein sequence ID" value="OGN10001.1"/>
    <property type="molecule type" value="Genomic_DNA"/>
</dbReference>
<accession>A0A1F8F9Y9</accession>
<keyword evidence="9" id="KW-0784">Thiamine biosynthesis</keyword>
<comment type="caution">
    <text evidence="13">The sequence shown here is derived from an EMBL/GenBank/DDBJ whole genome shotgun (WGS) entry which is preliminary data.</text>
</comment>
<dbReference type="InterPro" id="IPR005477">
    <property type="entry name" value="Dxylulose-5-P_synthase"/>
</dbReference>
<dbReference type="GO" id="GO:0046872">
    <property type="term" value="F:metal ion binding"/>
    <property type="evidence" value="ECO:0007669"/>
    <property type="project" value="UniProtKB-KW"/>
</dbReference>
<keyword evidence="10" id="KW-0786">Thiamine pyrophosphate</keyword>
<evidence type="ECO:0000256" key="7">
    <source>
        <dbReference type="ARBA" id="ARBA00022723"/>
    </source>
</evidence>
<dbReference type="Pfam" id="PF02780">
    <property type="entry name" value="Transketolase_C"/>
    <property type="match status" value="1"/>
</dbReference>
<keyword evidence="6" id="KW-0808">Transferase</keyword>
<evidence type="ECO:0000256" key="2">
    <source>
        <dbReference type="ARBA" id="ARBA00004980"/>
    </source>
</evidence>
<dbReference type="Proteomes" id="UP000178908">
    <property type="component" value="Unassembled WGS sequence"/>
</dbReference>
<evidence type="ECO:0000256" key="11">
    <source>
        <dbReference type="ARBA" id="ARBA00023229"/>
    </source>
</evidence>
<keyword evidence="8" id="KW-0460">Magnesium</keyword>
<evidence type="ECO:0000256" key="10">
    <source>
        <dbReference type="ARBA" id="ARBA00023052"/>
    </source>
</evidence>
<dbReference type="PANTHER" id="PTHR43322">
    <property type="entry name" value="1-D-DEOXYXYLULOSE 5-PHOSPHATE SYNTHASE-RELATED"/>
    <property type="match status" value="1"/>
</dbReference>
<evidence type="ECO:0000256" key="8">
    <source>
        <dbReference type="ARBA" id="ARBA00022842"/>
    </source>
</evidence>
<dbReference type="GO" id="GO:0005829">
    <property type="term" value="C:cytosol"/>
    <property type="evidence" value="ECO:0007669"/>
    <property type="project" value="TreeGrafter"/>
</dbReference>
<evidence type="ECO:0000256" key="1">
    <source>
        <dbReference type="ARBA" id="ARBA00001946"/>
    </source>
</evidence>
<proteinExistence type="inferred from homology"/>
<organism evidence="13 14">
    <name type="scientific">Candidatus Yanofskybacteria bacterium RIFCSPHIGHO2_02_FULL_39_10</name>
    <dbReference type="NCBI Taxonomy" id="1802674"/>
    <lineage>
        <taxon>Bacteria</taxon>
        <taxon>Candidatus Yanofskyibacteriota</taxon>
    </lineage>
</organism>
<keyword evidence="11" id="KW-0414">Isoprene biosynthesis</keyword>
<dbReference type="Pfam" id="PF02779">
    <property type="entry name" value="Transket_pyr"/>
    <property type="match status" value="1"/>
</dbReference>
<dbReference type="SMART" id="SM00861">
    <property type="entry name" value="Transket_pyr"/>
    <property type="match status" value="1"/>
</dbReference>
<protein>
    <recommendedName>
        <fullName evidence="5">1-deoxy-D-xylulose-5-phosphate synthase</fullName>
        <ecNumber evidence="5">2.2.1.7</ecNumber>
    </recommendedName>
</protein>
<evidence type="ECO:0000259" key="12">
    <source>
        <dbReference type="SMART" id="SM00861"/>
    </source>
</evidence>
<dbReference type="InterPro" id="IPR005475">
    <property type="entry name" value="Transketolase-like_Pyr-bd"/>
</dbReference>
<evidence type="ECO:0000256" key="5">
    <source>
        <dbReference type="ARBA" id="ARBA00013150"/>
    </source>
</evidence>
<dbReference type="InterPro" id="IPR009014">
    <property type="entry name" value="Transketo_C/PFOR_II"/>
</dbReference>
<evidence type="ECO:0000256" key="9">
    <source>
        <dbReference type="ARBA" id="ARBA00022977"/>
    </source>
</evidence>
<sequence>MEVNKTDIRDAFFDEIYEIGKADRNMLFLTDDMDAFGLRKFVRDFPVQFINIGVAEQNQVNVATGLTLCGKKVFIFGICSFMTMRCFEQIKFNICGMNLPVVVVGVGAGFSFDSDGPALHGTQDIAIMRSLPEMTIYNPPDAMSASAVARLAYEKDGPSYIRLDKGVYPVIYENKHELQNGFKVVRSVQAVNIISTGYMTSVAIRLVEELEKQGVNVGLLDLMRLKPVDPLFYKTIENTESLITIEENSLIGGLGSIVGELLIDNDSDIKLKRIGSQDRQFIVYGTRDWLQYLNELTLSDLQNTILNWLRRGN</sequence>
<evidence type="ECO:0000256" key="4">
    <source>
        <dbReference type="ARBA" id="ARBA00011738"/>
    </source>
</evidence>
<evidence type="ECO:0000256" key="3">
    <source>
        <dbReference type="ARBA" id="ARBA00011081"/>
    </source>
</evidence>